<dbReference type="Pfam" id="PF07715">
    <property type="entry name" value="Plug"/>
    <property type="match status" value="1"/>
</dbReference>
<protein>
    <submittedName>
        <fullName evidence="10">TonB-dependent receptor</fullName>
    </submittedName>
</protein>
<dbReference type="NCBIfam" id="TIGR04057">
    <property type="entry name" value="SusC_RagA_signa"/>
    <property type="match status" value="1"/>
</dbReference>
<dbReference type="Proteomes" id="UP001430919">
    <property type="component" value="Unassembled WGS sequence"/>
</dbReference>
<comment type="caution">
    <text evidence="10">The sequence shown here is derived from an EMBL/GenBank/DDBJ whole genome shotgun (WGS) entry which is preliminary data.</text>
</comment>
<keyword evidence="11" id="KW-1185">Reference proteome</keyword>
<dbReference type="InterPro" id="IPR037066">
    <property type="entry name" value="Plug_dom_sf"/>
</dbReference>
<keyword evidence="8" id="KW-0732">Signal</keyword>
<evidence type="ECO:0000256" key="4">
    <source>
        <dbReference type="ARBA" id="ARBA00022692"/>
    </source>
</evidence>
<evidence type="ECO:0000256" key="1">
    <source>
        <dbReference type="ARBA" id="ARBA00004571"/>
    </source>
</evidence>
<keyword evidence="3 7" id="KW-1134">Transmembrane beta strand</keyword>
<dbReference type="RefSeq" id="WP_229990287.1">
    <property type="nucleotide sequence ID" value="NZ_JAJJMO010000001.1"/>
</dbReference>
<feature type="domain" description="TonB-dependent receptor plug" evidence="9">
    <location>
        <begin position="116"/>
        <end position="222"/>
    </location>
</feature>
<dbReference type="InterPro" id="IPR023996">
    <property type="entry name" value="TonB-dep_OMP_SusC/RagA"/>
</dbReference>
<dbReference type="InterPro" id="IPR036942">
    <property type="entry name" value="Beta-barrel_TonB_sf"/>
</dbReference>
<feature type="chain" id="PRO_5046779847" evidence="8">
    <location>
        <begin position="24"/>
        <end position="1040"/>
    </location>
</feature>
<organism evidence="10 11">
    <name type="scientific">Flavobacterium pisciphilum</name>
    <dbReference type="NCBI Taxonomy" id="2893755"/>
    <lineage>
        <taxon>Bacteria</taxon>
        <taxon>Pseudomonadati</taxon>
        <taxon>Bacteroidota</taxon>
        <taxon>Flavobacteriia</taxon>
        <taxon>Flavobacteriales</taxon>
        <taxon>Flavobacteriaceae</taxon>
        <taxon>Flavobacterium</taxon>
    </lineage>
</organism>
<proteinExistence type="inferred from homology"/>
<dbReference type="Pfam" id="PF13715">
    <property type="entry name" value="CarbopepD_reg_2"/>
    <property type="match status" value="1"/>
</dbReference>
<reference evidence="10" key="1">
    <citation type="submission" date="2021-11" db="EMBL/GenBank/DDBJ databases">
        <title>Description of novel Flavobacterium species.</title>
        <authorList>
            <person name="Saticioglu I.B."/>
            <person name="Ay H."/>
            <person name="Altun S."/>
            <person name="Duman M."/>
        </authorList>
    </citation>
    <scope>NUCLEOTIDE SEQUENCE</scope>
    <source>
        <strain evidence="10">F-65</strain>
    </source>
</reference>
<gene>
    <name evidence="10" type="ORF">LNQ49_17375</name>
</gene>
<evidence type="ECO:0000256" key="3">
    <source>
        <dbReference type="ARBA" id="ARBA00022452"/>
    </source>
</evidence>
<dbReference type="Gene3D" id="2.40.170.20">
    <property type="entry name" value="TonB-dependent receptor, beta-barrel domain"/>
    <property type="match status" value="1"/>
</dbReference>
<evidence type="ECO:0000256" key="7">
    <source>
        <dbReference type="PROSITE-ProRule" id="PRU01360"/>
    </source>
</evidence>
<evidence type="ECO:0000259" key="9">
    <source>
        <dbReference type="Pfam" id="PF07715"/>
    </source>
</evidence>
<dbReference type="SUPFAM" id="SSF49464">
    <property type="entry name" value="Carboxypeptidase regulatory domain-like"/>
    <property type="match status" value="1"/>
</dbReference>
<dbReference type="Gene3D" id="2.170.130.10">
    <property type="entry name" value="TonB-dependent receptor, plug domain"/>
    <property type="match status" value="1"/>
</dbReference>
<keyword evidence="2 7" id="KW-0813">Transport</keyword>
<evidence type="ECO:0000256" key="2">
    <source>
        <dbReference type="ARBA" id="ARBA00022448"/>
    </source>
</evidence>
<dbReference type="InterPro" id="IPR023997">
    <property type="entry name" value="TonB-dep_OMP_SusC/RagA_CS"/>
</dbReference>
<keyword evidence="4 7" id="KW-0812">Transmembrane</keyword>
<dbReference type="NCBIfam" id="TIGR04056">
    <property type="entry name" value="OMP_RagA_SusC"/>
    <property type="match status" value="1"/>
</dbReference>
<accession>A0ABS8MZ21</accession>
<feature type="signal peptide" evidence="8">
    <location>
        <begin position="1"/>
        <end position="23"/>
    </location>
</feature>
<sequence>MRLKFKWIFTLLMLALSMQFSFAQEKNIKGVVTDESGPIPGVNVVVKGTKVSTQTDFNGVYSIQAKPGDVLQFSFMGMNDSSVTVGASNSVNAKLTSASQSLDEVVVVAYGKQKTKSIVGSVATVGKDILEKQQATNVLTAIQGSVAGVNIISAGGQPGESPNIRIRGIGSISSSAEPLIILDGAPFSGNINSISSDQIESMSVLKDASSTALYGSRGANGVIIITTKRGKFNTPVSVHLNSVVGVGSNAVKLHKLLPTDRFMELSWEARRNVNQYGSGQTPAVAGQNASNSLISALGYNPYKAAVPVDANGKLVTTDKYWDTDWEKALINNSAIRKENSIAINGGGENAAYSFTANNLNQEGALVNSNFKRTSIRVSVDTKINESLTSGLSIAYGTSTQNYPTQSGNSFQSPVQWIYNVSSIYPIYRHDAQGNEIFDNFGGKLYDYGTGSGLVNATRPLMSNENALGALYNYTIKNDRDDVTINGYAGYKITKDLSFKTTIGYQRYLFDNFNYSSSLFGNAASVGGRITQNRDITTSINITNVLSYKKQFGNHNFGIDAIQEAYKLKIDRMYARGEGFLAGVEVNDGATKPAGVGGSITEERLNSYLGRATYNYANRYFLEGSYRTDGSSRFARDSRWGNFFSIGGAWSIKDESFLVDSKIVSTLKLKGSYGELGNNRAQNTDGTDSYFPYQQLYNLGFSEINNAGVVLGAPADKKLTWEKTASSNIGIELGFLNDRFKMGADWYQKKSIDLIYAVPVAGSTGNTTYVTNAGSLKNFGLEVYLSSVNVKNANFTWNTDLNFSFDRNEVTSLTQDYIVNGTKRWEVGRSIYDFWVQEWAGVDPATGRGQWYKDGVDANGNRNTTFSYTEASRNYVGKSSLPDVVGGLSNYFKYKNFDMNILFNFSYGAYVYDSSYASLMTGLKDPGRPGSVDLENRWQQPGDITDTPRLYQGTQDYASQSTRFLFKNNYIRLKALNIGYNFPKDVMNSIGVNNVRIYLQGDNLLTFQSHKGIDPEQSFAGTTDSRTYNQRLASLGFSIDF</sequence>
<dbReference type="EMBL" id="JAJJMO010000001">
    <property type="protein sequence ID" value="MCC9073352.1"/>
    <property type="molecule type" value="Genomic_DNA"/>
</dbReference>
<dbReference type="PROSITE" id="PS52016">
    <property type="entry name" value="TONB_DEPENDENT_REC_3"/>
    <property type="match status" value="1"/>
</dbReference>
<keyword evidence="6 7" id="KW-0998">Cell outer membrane</keyword>
<evidence type="ECO:0000256" key="5">
    <source>
        <dbReference type="ARBA" id="ARBA00023136"/>
    </source>
</evidence>
<dbReference type="InterPro" id="IPR008969">
    <property type="entry name" value="CarboxyPept-like_regulatory"/>
</dbReference>
<dbReference type="SUPFAM" id="SSF56935">
    <property type="entry name" value="Porins"/>
    <property type="match status" value="1"/>
</dbReference>
<dbReference type="InterPro" id="IPR012910">
    <property type="entry name" value="Plug_dom"/>
</dbReference>
<name>A0ABS8MZ21_9FLAO</name>
<dbReference type="InterPro" id="IPR039426">
    <property type="entry name" value="TonB-dep_rcpt-like"/>
</dbReference>
<keyword evidence="5 7" id="KW-0472">Membrane</keyword>
<evidence type="ECO:0000313" key="10">
    <source>
        <dbReference type="EMBL" id="MCC9073352.1"/>
    </source>
</evidence>
<comment type="similarity">
    <text evidence="7">Belongs to the TonB-dependent receptor family.</text>
</comment>
<dbReference type="Gene3D" id="2.60.40.1120">
    <property type="entry name" value="Carboxypeptidase-like, regulatory domain"/>
    <property type="match status" value="1"/>
</dbReference>
<evidence type="ECO:0000256" key="8">
    <source>
        <dbReference type="SAM" id="SignalP"/>
    </source>
</evidence>
<evidence type="ECO:0000256" key="6">
    <source>
        <dbReference type="ARBA" id="ARBA00023237"/>
    </source>
</evidence>
<keyword evidence="10" id="KW-0675">Receptor</keyword>
<evidence type="ECO:0000313" key="11">
    <source>
        <dbReference type="Proteomes" id="UP001430919"/>
    </source>
</evidence>
<comment type="subcellular location">
    <subcellularLocation>
        <location evidence="1 7">Cell outer membrane</location>
        <topology evidence="1 7">Multi-pass membrane protein</topology>
    </subcellularLocation>
</comment>